<evidence type="ECO:0008006" key="5">
    <source>
        <dbReference type="Google" id="ProtNLM"/>
    </source>
</evidence>
<reference evidence="3 4" key="1">
    <citation type="submission" date="2014-04" db="EMBL/GenBank/DDBJ databases">
        <title>Evolutionary Origins and Diversification of the Mycorrhizal Mutualists.</title>
        <authorList>
            <consortium name="DOE Joint Genome Institute"/>
            <consortium name="Mycorrhizal Genomics Consortium"/>
            <person name="Kohler A."/>
            <person name="Kuo A."/>
            <person name="Nagy L.G."/>
            <person name="Floudas D."/>
            <person name="Copeland A."/>
            <person name="Barry K.W."/>
            <person name="Cichocki N."/>
            <person name="Veneault-Fourrey C."/>
            <person name="LaButti K."/>
            <person name="Lindquist E.A."/>
            <person name="Lipzen A."/>
            <person name="Lundell T."/>
            <person name="Morin E."/>
            <person name="Murat C."/>
            <person name="Riley R."/>
            <person name="Ohm R."/>
            <person name="Sun H."/>
            <person name="Tunlid A."/>
            <person name="Henrissat B."/>
            <person name="Grigoriev I.V."/>
            <person name="Hibbett D.S."/>
            <person name="Martin F."/>
        </authorList>
    </citation>
    <scope>NUCLEOTIDE SEQUENCE [LARGE SCALE GENOMIC DNA]</scope>
    <source>
        <strain evidence="3 4">FD-317 M1</strain>
    </source>
</reference>
<dbReference type="PANTHER" id="PTHR31005:SF8">
    <property type="entry name" value="DUF4139 DOMAIN-CONTAINING PROTEIN"/>
    <property type="match status" value="1"/>
</dbReference>
<dbReference type="Pfam" id="PF13600">
    <property type="entry name" value="DUF4140"/>
    <property type="match status" value="1"/>
</dbReference>
<protein>
    <recommendedName>
        <fullName evidence="5">DUF4139 domain-containing protein</fullName>
    </recommendedName>
</protein>
<evidence type="ECO:0000313" key="4">
    <source>
        <dbReference type="Proteomes" id="UP000053593"/>
    </source>
</evidence>
<proteinExistence type="predicted"/>
<dbReference type="InterPro" id="IPR037291">
    <property type="entry name" value="DUF4139"/>
</dbReference>
<dbReference type="AlphaFoldDB" id="A0A0D0CLL0"/>
<name>A0A0D0CLL0_9AGAR</name>
<feature type="domain" description="DUF4140" evidence="2">
    <location>
        <begin position="26"/>
        <end position="120"/>
    </location>
</feature>
<accession>A0A0D0CLL0</accession>
<sequence length="223" mass="24693">MATLLPLSSTNTITLVSLTDSKLLHVSVYAGRAELRRLFNFSVQTGQNQLYINGLPNVIQDDSLRVQGHGNAAIHDVSLLYMPQEPAETTSPLLEQLLARKELVQSAISRCQTSSRALEGYICSMTVAKVSMILGIAVSSASWEAVYDIRVELEAKKNTLTLVYRAALFQDTGEDWIDVPLTLETAMPSYGVQIPKLKSLKLLSILGWPRLVRPKDCAQTFIW</sequence>
<dbReference type="OrthoDB" id="10068793at2759"/>
<organism evidence="3 4">
    <name type="scientific">Collybiopsis luxurians FD-317 M1</name>
    <dbReference type="NCBI Taxonomy" id="944289"/>
    <lineage>
        <taxon>Eukaryota</taxon>
        <taxon>Fungi</taxon>
        <taxon>Dikarya</taxon>
        <taxon>Basidiomycota</taxon>
        <taxon>Agaricomycotina</taxon>
        <taxon>Agaricomycetes</taxon>
        <taxon>Agaricomycetidae</taxon>
        <taxon>Agaricales</taxon>
        <taxon>Marasmiineae</taxon>
        <taxon>Omphalotaceae</taxon>
        <taxon>Collybiopsis</taxon>
        <taxon>Collybiopsis luxurians</taxon>
    </lineage>
</organism>
<dbReference type="HOGENOM" id="CLU_1240270_0_0_1"/>
<dbReference type="Pfam" id="PF13598">
    <property type="entry name" value="DUF4139"/>
    <property type="match status" value="1"/>
</dbReference>
<dbReference type="InterPro" id="IPR025554">
    <property type="entry name" value="DUF4140"/>
</dbReference>
<dbReference type="EMBL" id="KN834779">
    <property type="protein sequence ID" value="KIK59452.1"/>
    <property type="molecule type" value="Genomic_DNA"/>
</dbReference>
<evidence type="ECO:0000313" key="3">
    <source>
        <dbReference type="EMBL" id="KIK59452.1"/>
    </source>
</evidence>
<gene>
    <name evidence="3" type="ORF">GYMLUDRAFT_668311</name>
</gene>
<dbReference type="PANTHER" id="PTHR31005">
    <property type="entry name" value="DUF4139 DOMAIN-CONTAINING PROTEIN"/>
    <property type="match status" value="1"/>
</dbReference>
<keyword evidence="4" id="KW-1185">Reference proteome</keyword>
<evidence type="ECO:0000259" key="2">
    <source>
        <dbReference type="Pfam" id="PF13600"/>
    </source>
</evidence>
<dbReference type="InterPro" id="IPR011935">
    <property type="entry name" value="CHP02231"/>
</dbReference>
<feature type="domain" description="DUF4139" evidence="1">
    <location>
        <begin position="136"/>
        <end position="201"/>
    </location>
</feature>
<evidence type="ECO:0000259" key="1">
    <source>
        <dbReference type="Pfam" id="PF13598"/>
    </source>
</evidence>
<dbReference type="Proteomes" id="UP000053593">
    <property type="component" value="Unassembled WGS sequence"/>
</dbReference>